<sequence>MRALAFTSRNESGYAMAADKRQQQTQQPHQSASHRMPAHSMNRMTNNLSTSQISKLIKVMSGSPQRLSPVVQAEIQRGTYRGTFSIHGAAAQRIAKRDGGKAYARDVLSQWEHLHASISARKGSEGVRVYMAGKFGSARAAIGVIQAAKAACKSMAATTTANNDGRPTESIIVLEQEAGHAVLPQEPGQVFYSPRGRFQSMEEAADALYGGVGYLSETIHQTRLMLEWAYGEIGKAIWWHQEIKEEARLAGGPVSKYALEMLTMRLEIVSGIIRDASGLIPEGIRMGPLGQPHSANLQQAA</sequence>
<protein>
    <submittedName>
        <fullName evidence="3">Uncharacterized protein</fullName>
    </submittedName>
</protein>
<evidence type="ECO:0000313" key="3">
    <source>
        <dbReference type="EMBL" id="ASJ25469.1"/>
    </source>
</evidence>
<dbReference type="AlphaFoldDB" id="A0A248LLU1"/>
<reference evidence="4" key="2">
    <citation type="submission" date="2017-06" db="EMBL/GenBank/DDBJ databases">
        <title>Whole genome sequence of Laribacter hongkongensis LHGZ1.</title>
        <authorList>
            <person name="Chen D."/>
            <person name="Wu H."/>
            <person name="Chen J."/>
        </authorList>
    </citation>
    <scope>NUCLEOTIDE SEQUENCE [LARGE SCALE GENOMIC DNA]</scope>
    <source>
        <strain evidence="4">LHGZ1</strain>
    </source>
</reference>
<reference evidence="3" key="3">
    <citation type="submission" date="2017-06" db="EMBL/GenBank/DDBJ databases">
        <authorList>
            <person name="Kim H.J."/>
            <person name="Triplett B.A."/>
        </authorList>
    </citation>
    <scope>NUCLEOTIDE SEQUENCE</scope>
    <source>
        <strain evidence="3">HLGZ1</strain>
    </source>
</reference>
<dbReference type="Proteomes" id="UP000197424">
    <property type="component" value="Chromosome"/>
</dbReference>
<feature type="region of interest" description="Disordered" evidence="1">
    <location>
        <begin position="1"/>
        <end position="37"/>
    </location>
</feature>
<evidence type="ECO:0000313" key="2">
    <source>
        <dbReference type="EMBL" id="ASJ24665.1"/>
    </source>
</evidence>
<dbReference type="EMBL" id="CP022115">
    <property type="protein sequence ID" value="ASJ24665.1"/>
    <property type="molecule type" value="Genomic_DNA"/>
</dbReference>
<organism evidence="3 4">
    <name type="scientific">Laribacter hongkongensis</name>
    <dbReference type="NCBI Taxonomy" id="168471"/>
    <lineage>
        <taxon>Bacteria</taxon>
        <taxon>Pseudomonadati</taxon>
        <taxon>Pseudomonadota</taxon>
        <taxon>Betaproteobacteria</taxon>
        <taxon>Neisseriales</taxon>
        <taxon>Aquaspirillaceae</taxon>
        <taxon>Laribacter</taxon>
    </lineage>
</organism>
<proteinExistence type="predicted"/>
<dbReference type="EMBL" id="CP022115">
    <property type="protein sequence ID" value="ASJ25469.1"/>
    <property type="molecule type" value="Genomic_DNA"/>
</dbReference>
<dbReference type="RefSeq" id="WP_088860865.1">
    <property type="nucleotide sequence ID" value="NZ_JAJAXK010000028.1"/>
</dbReference>
<evidence type="ECO:0000313" key="4">
    <source>
        <dbReference type="Proteomes" id="UP000197424"/>
    </source>
</evidence>
<gene>
    <name evidence="2" type="ORF">LHGZ1_1834</name>
    <name evidence="3" type="ORF">LHGZ1_2638</name>
</gene>
<accession>A0A248LLU1</accession>
<evidence type="ECO:0000256" key="1">
    <source>
        <dbReference type="SAM" id="MobiDB-lite"/>
    </source>
</evidence>
<name>A0A248LLU1_9NEIS</name>
<reference evidence="3" key="1">
    <citation type="journal article" date="2017" name="J. Antimicrob. Chemother.">
        <title>Emergence and genomic analysis of MDR Laribacter hongkongensis strain HLGZ1 from Guangzhou, China.</title>
        <authorList>
            <person name="Wu H.K."/>
            <person name="Chen J.H."/>
            <person name="Yang L."/>
            <person name="Li A.R."/>
            <person name="Su D.H."/>
            <person name="Lin Y.P."/>
            <person name="Chen D.Q."/>
        </authorList>
    </citation>
    <scope>NUCLEOTIDE SEQUENCE</scope>
    <source>
        <strain evidence="3">HLGZ1</strain>
    </source>
</reference>